<name>A0A7Z2W375_9BURK</name>
<evidence type="ECO:0000313" key="10">
    <source>
        <dbReference type="Proteomes" id="UP000502415"/>
    </source>
</evidence>
<evidence type="ECO:0000256" key="1">
    <source>
        <dbReference type="ARBA" id="ARBA00001526"/>
    </source>
</evidence>
<dbReference type="InterPro" id="IPR050515">
    <property type="entry name" value="Beta-lactam/transpept"/>
</dbReference>
<evidence type="ECO:0000256" key="3">
    <source>
        <dbReference type="ARBA" id="ARBA00012865"/>
    </source>
</evidence>
<dbReference type="AlphaFoldDB" id="A0A7Z2W375"/>
<feature type="domain" description="Penicillin-binding protein transpeptidase" evidence="8">
    <location>
        <begin position="859"/>
        <end position="1114"/>
    </location>
</feature>
<accession>A0A7Z2W375</accession>
<keyword evidence="10" id="KW-1185">Reference proteome</keyword>
<evidence type="ECO:0000259" key="8">
    <source>
        <dbReference type="Pfam" id="PF00905"/>
    </source>
</evidence>
<dbReference type="GO" id="GO:0008658">
    <property type="term" value="F:penicillin binding"/>
    <property type="evidence" value="ECO:0007669"/>
    <property type="project" value="InterPro"/>
</dbReference>
<dbReference type="GO" id="GO:0046677">
    <property type="term" value="P:response to antibiotic"/>
    <property type="evidence" value="ECO:0007669"/>
    <property type="project" value="UniProtKB-KW"/>
</dbReference>
<keyword evidence="7" id="KW-0472">Membrane</keyword>
<comment type="similarity">
    <text evidence="2">Belongs to the class-D beta-lactamase family.</text>
</comment>
<sequence>MPPFAAALAWPGARLHAALLAWRASWPRSGAAVTLRRPGPLAVLAVAAIALAAAGAWTIAVHARWLDAAALESMAPDGGLAALQPLLPGAAFDVPSGPAVRLERRGGAALLVLSGLRPEPARRIDLCSQLADPGGGRLLTLRIGERFEDVAALAARRAAAGTPLALRNVVLADEAMPRIEIGGAVAGRGMANAALPDAAGAGAVLGAPPLMLRWQGDARWIGDGGAAAPAGGSGTAALHGQGWLLWGGTRALRVLRRPSAACAQTGELVLQLYRPAPGAAQGVAQTAAPAAAQRALVAAFALGTDFAPGAAGSAGSAPGPAEIRLAPGSYRVPQAAPARLEDRQLFEQLRAHGLVRLGAGGLAELAPPDLFAWRAAGPTAWDDVVLDDEARRLLQHVYGRADGDYVREQLRIFNGERRLLAWRVQDAAPADAGAAGADAVAALAATPLAAGAMAAAGMPALPWRADAGGMPAPLAHDMPAAAARLFARLPQGWTPWQRIGAWPAGRSATLRLPLAAPAQGGERLRLMLAGRLLDVRGALLAAAPVPACSGRACRTPDQVQVLDLRLAPGARELALDAASLGLDALAMPGDARYRHLALEHGRLAWQALPAHAGAPAAAPQSPVPAAPALRLEDRSGAPLWRDGAPVDAARGAGLAALLGVHAGQQSGLAGMLGRLPGGAHRARLTIDLDLQRAAQAALDCIGLRRGRWEGGACSGAQAAPDGRQAGLVLLDAETGDILAAAGSGGADLDRLDGARWRELRDFDRADPAASPLRLPAWQHDGGAERSPGSTFKIVSALGLERAARADRSLDALLDGLPLPAINALARARGFDFRTDAPSYPAAAGKAAARITNFRDQGLDRRAQDGRLGLSQALTYSLNTWFAWTGELADRSLLGLPSGGVPDLQPLAPGALDDVRPIVAMARRLGFGQALRLDGGLLPDDYTWSAWDALQATPAAIDPVHTRHELRQMAIGLRMQATPLQMALAAAAVGQGAVVRPRLLADLDGRAAVDAPQQPLGVRLDRVRAGLKGVVDSGTAAGAFGSPGGAGMEAIRRGLSGKTGTAPVGDGRLATVWFTGWLEPHSVPGQAHRLALALFVSRSEATGGEHAAPVAAALLRHLAARGAQKTQAHQAPK</sequence>
<keyword evidence="6" id="KW-0046">Antibiotic resistance</keyword>
<dbReference type="Proteomes" id="UP000502415">
    <property type="component" value="Chromosome"/>
</dbReference>
<dbReference type="GO" id="GO:0008800">
    <property type="term" value="F:beta-lactamase activity"/>
    <property type="evidence" value="ECO:0007669"/>
    <property type="project" value="UniProtKB-EC"/>
</dbReference>
<dbReference type="SUPFAM" id="SSF56601">
    <property type="entry name" value="beta-lactamase/transpeptidase-like"/>
    <property type="match status" value="1"/>
</dbReference>
<dbReference type="Pfam" id="PF00905">
    <property type="entry name" value="Transpeptidase"/>
    <property type="match status" value="1"/>
</dbReference>
<dbReference type="InterPro" id="IPR012338">
    <property type="entry name" value="Beta-lactam/transpept-like"/>
</dbReference>
<evidence type="ECO:0000256" key="4">
    <source>
        <dbReference type="ARBA" id="ARBA00022729"/>
    </source>
</evidence>
<keyword evidence="4" id="KW-0732">Signal</keyword>
<evidence type="ECO:0000256" key="2">
    <source>
        <dbReference type="ARBA" id="ARBA00007898"/>
    </source>
</evidence>
<protein>
    <recommendedName>
        <fullName evidence="3">beta-lactamase</fullName>
        <ecNumber evidence="3">3.5.2.6</ecNumber>
    </recommendedName>
</protein>
<feature type="transmembrane region" description="Helical" evidence="7">
    <location>
        <begin position="41"/>
        <end position="61"/>
    </location>
</feature>
<evidence type="ECO:0000256" key="5">
    <source>
        <dbReference type="ARBA" id="ARBA00022801"/>
    </source>
</evidence>
<dbReference type="EC" id="3.5.2.6" evidence="3"/>
<evidence type="ECO:0000313" key="9">
    <source>
        <dbReference type="EMBL" id="QJE03575.1"/>
    </source>
</evidence>
<keyword evidence="7" id="KW-1133">Transmembrane helix</keyword>
<evidence type="ECO:0000256" key="7">
    <source>
        <dbReference type="SAM" id="Phobius"/>
    </source>
</evidence>
<reference evidence="9 10" key="1">
    <citation type="submission" date="2020-04" db="EMBL/GenBank/DDBJ databases">
        <title>Genome sequencing of novel species.</title>
        <authorList>
            <person name="Heo J."/>
            <person name="Kim S.-J."/>
            <person name="Kim J.-S."/>
            <person name="Hong S.-B."/>
            <person name="Kwon S.-W."/>
        </authorList>
    </citation>
    <scope>NUCLEOTIDE SEQUENCE [LARGE SCALE GENOMIC DNA]</scope>
    <source>
        <strain evidence="9 10">GN2-R2</strain>
    </source>
</reference>
<dbReference type="GO" id="GO:0071555">
    <property type="term" value="P:cell wall organization"/>
    <property type="evidence" value="ECO:0007669"/>
    <property type="project" value="TreeGrafter"/>
</dbReference>
<proteinExistence type="inferred from homology"/>
<dbReference type="Gene3D" id="3.40.710.10">
    <property type="entry name" value="DD-peptidase/beta-lactamase superfamily"/>
    <property type="match status" value="1"/>
</dbReference>
<gene>
    <name evidence="9" type="ORF">HH212_23900</name>
</gene>
<keyword evidence="7" id="KW-0812">Transmembrane</keyword>
<dbReference type="InterPro" id="IPR001460">
    <property type="entry name" value="PCN-bd_Tpept"/>
</dbReference>
<dbReference type="KEGG" id="mfy:HH212_23900"/>
<dbReference type="PANTHER" id="PTHR30627">
    <property type="entry name" value="PEPTIDOGLYCAN D,D-TRANSPEPTIDASE"/>
    <property type="match status" value="1"/>
</dbReference>
<dbReference type="EMBL" id="CP051685">
    <property type="protein sequence ID" value="QJE03575.1"/>
    <property type="molecule type" value="Genomic_DNA"/>
</dbReference>
<comment type="catalytic activity">
    <reaction evidence="1">
        <text>a beta-lactam + H2O = a substituted beta-amino acid</text>
        <dbReference type="Rhea" id="RHEA:20401"/>
        <dbReference type="ChEBI" id="CHEBI:15377"/>
        <dbReference type="ChEBI" id="CHEBI:35627"/>
        <dbReference type="ChEBI" id="CHEBI:140347"/>
        <dbReference type="EC" id="3.5.2.6"/>
    </reaction>
</comment>
<organism evidence="9 10">
    <name type="scientific">Massilia forsythiae</name>
    <dbReference type="NCBI Taxonomy" id="2728020"/>
    <lineage>
        <taxon>Bacteria</taxon>
        <taxon>Pseudomonadati</taxon>
        <taxon>Pseudomonadota</taxon>
        <taxon>Betaproteobacteria</taxon>
        <taxon>Burkholderiales</taxon>
        <taxon>Oxalobacteraceae</taxon>
        <taxon>Telluria group</taxon>
        <taxon>Massilia</taxon>
    </lineage>
</organism>
<evidence type="ECO:0000256" key="6">
    <source>
        <dbReference type="ARBA" id="ARBA00023251"/>
    </source>
</evidence>
<dbReference type="PANTHER" id="PTHR30627:SF6">
    <property type="entry name" value="BETA-LACTAMASE YBXI-RELATED"/>
    <property type="match status" value="1"/>
</dbReference>
<dbReference type="GO" id="GO:0005886">
    <property type="term" value="C:plasma membrane"/>
    <property type="evidence" value="ECO:0007669"/>
    <property type="project" value="TreeGrafter"/>
</dbReference>
<keyword evidence="5" id="KW-0378">Hydrolase</keyword>